<keyword evidence="8" id="KW-1185">Reference proteome</keyword>
<dbReference type="SUPFAM" id="SSF55103">
    <property type="entry name" value="FAD-linked oxidases, C-terminal domain"/>
    <property type="match status" value="1"/>
</dbReference>
<evidence type="ECO:0000259" key="6">
    <source>
        <dbReference type="PROSITE" id="PS51387"/>
    </source>
</evidence>
<dbReference type="PROSITE" id="PS51387">
    <property type="entry name" value="FAD_PCMH"/>
    <property type="match status" value="1"/>
</dbReference>
<dbReference type="Pfam" id="PF01565">
    <property type="entry name" value="FAD_binding_4"/>
    <property type="match status" value="1"/>
</dbReference>
<evidence type="ECO:0000256" key="1">
    <source>
        <dbReference type="ARBA" id="ARBA00001974"/>
    </source>
</evidence>
<dbReference type="Pfam" id="PF02913">
    <property type="entry name" value="FAD-oxidase_C"/>
    <property type="match status" value="1"/>
</dbReference>
<dbReference type="InterPro" id="IPR016171">
    <property type="entry name" value="Vanillyl_alc_oxidase_C-sub2"/>
</dbReference>
<dbReference type="Gene3D" id="1.10.45.10">
    <property type="entry name" value="Vanillyl-alcohol Oxidase, Chain A, domain 4"/>
    <property type="match status" value="1"/>
</dbReference>
<dbReference type="Gene3D" id="3.30.70.2740">
    <property type="match status" value="1"/>
</dbReference>
<dbReference type="InterPro" id="IPR036318">
    <property type="entry name" value="FAD-bd_PCMH-like_sf"/>
</dbReference>
<dbReference type="InterPro" id="IPR004113">
    <property type="entry name" value="FAD-bd_oxidored_4_C"/>
</dbReference>
<dbReference type="SUPFAM" id="SSF56176">
    <property type="entry name" value="FAD-binding/transporter-associated domain-like"/>
    <property type="match status" value="1"/>
</dbReference>
<proteinExistence type="predicted"/>
<dbReference type="InterPro" id="IPR016169">
    <property type="entry name" value="FAD-bd_PCMH_sub2"/>
</dbReference>
<reference evidence="7 8" key="1">
    <citation type="submission" date="2024-02" db="EMBL/GenBank/DDBJ databases">
        <title>Haloferula sargassicola NBRC 104335.</title>
        <authorList>
            <person name="Ichikawa N."/>
            <person name="Katano-Makiyama Y."/>
            <person name="Hidaka K."/>
        </authorList>
    </citation>
    <scope>NUCLEOTIDE SEQUENCE [LARGE SCALE GENOMIC DNA]</scope>
    <source>
        <strain evidence="7 8">NBRC 104335</strain>
    </source>
</reference>
<dbReference type="EMBL" id="BAABRI010000003">
    <property type="protein sequence ID" value="GAA5481440.1"/>
    <property type="molecule type" value="Genomic_DNA"/>
</dbReference>
<evidence type="ECO:0000256" key="3">
    <source>
        <dbReference type="ARBA" id="ARBA00022827"/>
    </source>
</evidence>
<name>A0ABP9UIF9_9BACT</name>
<keyword evidence="4" id="KW-0560">Oxidoreductase</keyword>
<dbReference type="InterPro" id="IPR006094">
    <property type="entry name" value="Oxid_FAD_bind_N"/>
</dbReference>
<organism evidence="7 8">
    <name type="scientific">Haloferula sargassicola</name>
    <dbReference type="NCBI Taxonomy" id="490096"/>
    <lineage>
        <taxon>Bacteria</taxon>
        <taxon>Pseudomonadati</taxon>
        <taxon>Verrucomicrobiota</taxon>
        <taxon>Verrucomicrobiia</taxon>
        <taxon>Verrucomicrobiales</taxon>
        <taxon>Verrucomicrobiaceae</taxon>
        <taxon>Haloferula</taxon>
    </lineage>
</organism>
<keyword evidence="2" id="KW-0285">Flavoprotein</keyword>
<feature type="domain" description="FAD-binding PCMH-type" evidence="6">
    <location>
        <begin position="81"/>
        <end position="261"/>
    </location>
</feature>
<accession>A0ABP9UIF9</accession>
<comment type="cofactor">
    <cofactor evidence="1">
        <name>FAD</name>
        <dbReference type="ChEBI" id="CHEBI:57692"/>
    </cofactor>
</comment>
<evidence type="ECO:0000256" key="4">
    <source>
        <dbReference type="ARBA" id="ARBA00023002"/>
    </source>
</evidence>
<dbReference type="Proteomes" id="UP001476282">
    <property type="component" value="Unassembled WGS sequence"/>
</dbReference>
<gene>
    <name evidence="7" type="ORF">Hsar01_00649</name>
</gene>
<feature type="region of interest" description="Disordered" evidence="5">
    <location>
        <begin position="21"/>
        <end position="40"/>
    </location>
</feature>
<evidence type="ECO:0000313" key="7">
    <source>
        <dbReference type="EMBL" id="GAA5481440.1"/>
    </source>
</evidence>
<sequence length="505" mass="53703">MDSRLPVKLPPKRHTLIRSTVAGDARRPGAQGPTGAFTDLETPATEATPARLIDELRERVGAAKVSQREDDIAVHSTDKWYASHPPDVVVFAENTDDVVAVMAFAHEYGVPVTTRGAGVGYVGGCVPLKGGIALSLARMNRILEVNAADGVAVVQAGVITGDLQAAAREVGWDYPPDPASLKECSIGGNIATNAGGPRCLKYGVTRNYILGLEVVLADGRVLKCGGRVHKNKTGFDLVGLFTGSEGMLGIVTTAVVRLIPRPPARAMLAAVFPEFATAAAAVQGILNSGHLPSALEITDGFTLAAARKRLGADRLPDGNAHLIVEVDGRPRAVASEIEELEELLGKLGAARIDRAETEEACEGIWQLRREFSYSLRDTGLTKLNEDIVVPRSKLVELVEFARQLERETGISVACFGHAGDGNIHTNLMVADYDDPATRKKANGALDRLFTWVLDHGGAITGEHGVGMAKKPWIHQALGATGLEVHRALKEAMDPGDTLNPGKFLD</sequence>
<dbReference type="PANTHER" id="PTHR42934">
    <property type="entry name" value="GLYCOLATE OXIDASE SUBUNIT GLCD"/>
    <property type="match status" value="1"/>
</dbReference>
<comment type="caution">
    <text evidence="7">The sequence shown here is derived from an EMBL/GenBank/DDBJ whole genome shotgun (WGS) entry which is preliminary data.</text>
</comment>
<evidence type="ECO:0000256" key="5">
    <source>
        <dbReference type="SAM" id="MobiDB-lite"/>
    </source>
</evidence>
<dbReference type="InterPro" id="IPR051914">
    <property type="entry name" value="FAD-linked_OxidoTrans_Type4"/>
</dbReference>
<dbReference type="PANTHER" id="PTHR42934:SF2">
    <property type="entry name" value="GLYCOLATE OXIDASE SUBUNIT GLCD"/>
    <property type="match status" value="1"/>
</dbReference>
<dbReference type="Gene3D" id="3.30.465.10">
    <property type="match status" value="1"/>
</dbReference>
<dbReference type="InterPro" id="IPR016164">
    <property type="entry name" value="FAD-linked_Oxase-like_C"/>
</dbReference>
<protein>
    <submittedName>
        <fullName evidence="7">FAD-linked oxidoreductase Rv2280</fullName>
    </submittedName>
</protein>
<evidence type="ECO:0000256" key="2">
    <source>
        <dbReference type="ARBA" id="ARBA00022630"/>
    </source>
</evidence>
<keyword evidence="3" id="KW-0274">FAD</keyword>
<evidence type="ECO:0000313" key="8">
    <source>
        <dbReference type="Proteomes" id="UP001476282"/>
    </source>
</evidence>
<dbReference type="InterPro" id="IPR016166">
    <property type="entry name" value="FAD-bd_PCMH"/>
</dbReference>